<dbReference type="InterPro" id="IPR011990">
    <property type="entry name" value="TPR-like_helical_dom_sf"/>
</dbReference>
<evidence type="ECO:0000313" key="7">
    <source>
        <dbReference type="Proteomes" id="UP001372338"/>
    </source>
</evidence>
<feature type="compositionally biased region" description="Low complexity" evidence="4">
    <location>
        <begin position="26"/>
        <end position="45"/>
    </location>
</feature>
<dbReference type="InterPro" id="IPR001606">
    <property type="entry name" value="ARID_dom"/>
</dbReference>
<dbReference type="FunFam" id="1.25.40.10:FF:000333">
    <property type="entry name" value="Pentatricopeptide repeat-containing protein"/>
    <property type="match status" value="1"/>
</dbReference>
<feature type="repeat" description="PPR" evidence="3">
    <location>
        <begin position="804"/>
        <end position="838"/>
    </location>
</feature>
<proteinExistence type="inferred from homology"/>
<dbReference type="CDD" id="cd00084">
    <property type="entry name" value="HMG-box_SF"/>
    <property type="match status" value="1"/>
</dbReference>
<feature type="repeat" description="PPR" evidence="3">
    <location>
        <begin position="641"/>
        <end position="671"/>
    </location>
</feature>
<dbReference type="PROSITE" id="PS51011">
    <property type="entry name" value="ARID"/>
    <property type="match status" value="1"/>
</dbReference>
<protein>
    <recommendedName>
        <fullName evidence="5">ARID domain-containing protein</fullName>
    </recommendedName>
</protein>
<dbReference type="Pfam" id="PF14432">
    <property type="entry name" value="DYW_deaminase"/>
    <property type="match status" value="1"/>
</dbReference>
<name>A0AAN9I6L9_CROPI</name>
<evidence type="ECO:0000256" key="3">
    <source>
        <dbReference type="PROSITE-ProRule" id="PRU00708"/>
    </source>
</evidence>
<feature type="repeat" description="PPR" evidence="3">
    <location>
        <begin position="672"/>
        <end position="702"/>
    </location>
</feature>
<dbReference type="CDD" id="cd16100">
    <property type="entry name" value="ARID"/>
    <property type="match status" value="1"/>
</dbReference>
<dbReference type="NCBIfam" id="TIGR00756">
    <property type="entry name" value="PPR"/>
    <property type="match status" value="6"/>
</dbReference>
<dbReference type="SUPFAM" id="SSF46774">
    <property type="entry name" value="ARID-like"/>
    <property type="match status" value="1"/>
</dbReference>
<dbReference type="InterPro" id="IPR046960">
    <property type="entry name" value="PPR_At4g14850-like_plant"/>
</dbReference>
<dbReference type="GO" id="GO:0003729">
    <property type="term" value="F:mRNA binding"/>
    <property type="evidence" value="ECO:0007669"/>
    <property type="project" value="UniProtKB-ARBA"/>
</dbReference>
<feature type="region of interest" description="Disordered" evidence="4">
    <location>
        <begin position="258"/>
        <end position="312"/>
    </location>
</feature>
<feature type="domain" description="ARID" evidence="5">
    <location>
        <begin position="53"/>
        <end position="143"/>
    </location>
</feature>
<dbReference type="SUPFAM" id="SSF47095">
    <property type="entry name" value="HMG-box"/>
    <property type="match status" value="1"/>
</dbReference>
<dbReference type="Gene3D" id="1.10.30.10">
    <property type="entry name" value="High mobility group box domain"/>
    <property type="match status" value="1"/>
</dbReference>
<dbReference type="InterPro" id="IPR036431">
    <property type="entry name" value="ARID_dom_sf"/>
</dbReference>
<comment type="caution">
    <text evidence="6">The sequence shown here is derived from an EMBL/GenBank/DDBJ whole genome shotgun (WGS) entry which is preliminary data.</text>
</comment>
<keyword evidence="7" id="KW-1185">Reference proteome</keyword>
<evidence type="ECO:0000313" key="6">
    <source>
        <dbReference type="EMBL" id="KAK7269438.1"/>
    </source>
</evidence>
<evidence type="ECO:0000256" key="1">
    <source>
        <dbReference type="ARBA" id="ARBA00006643"/>
    </source>
</evidence>
<dbReference type="FunFam" id="1.25.40.10:FF:000690">
    <property type="entry name" value="Pentatricopeptide repeat-containing protein"/>
    <property type="match status" value="1"/>
</dbReference>
<dbReference type="Gene3D" id="1.25.40.10">
    <property type="entry name" value="Tetratricopeptide repeat domain"/>
    <property type="match status" value="4"/>
</dbReference>
<dbReference type="GO" id="GO:0008270">
    <property type="term" value="F:zinc ion binding"/>
    <property type="evidence" value="ECO:0007669"/>
    <property type="project" value="InterPro"/>
</dbReference>
<dbReference type="GO" id="GO:0003677">
    <property type="term" value="F:DNA binding"/>
    <property type="evidence" value="ECO:0007669"/>
    <property type="project" value="InterPro"/>
</dbReference>
<dbReference type="PANTHER" id="PTHR47926:SF537">
    <property type="entry name" value="PENTACOTRIPEPTIDE-REPEAT REGION OF PRORP DOMAIN-CONTAINING PROTEIN"/>
    <property type="match status" value="1"/>
</dbReference>
<feature type="compositionally biased region" description="Polar residues" evidence="4">
    <location>
        <begin position="16"/>
        <end position="25"/>
    </location>
</feature>
<comment type="similarity">
    <text evidence="1">Belongs to the PPR family. PCMP-H subfamily.</text>
</comment>
<evidence type="ECO:0000256" key="2">
    <source>
        <dbReference type="ARBA" id="ARBA00022737"/>
    </source>
</evidence>
<gene>
    <name evidence="6" type="ORF">RIF29_22164</name>
</gene>
<accession>A0AAN9I6L9</accession>
<dbReference type="Gene3D" id="1.10.150.60">
    <property type="entry name" value="ARID DNA-binding domain"/>
    <property type="match status" value="1"/>
</dbReference>
<feature type="region of interest" description="Disordered" evidence="4">
    <location>
        <begin position="1"/>
        <end position="52"/>
    </location>
</feature>
<feature type="repeat" description="PPR" evidence="3">
    <location>
        <begin position="703"/>
        <end position="737"/>
    </location>
</feature>
<dbReference type="InterPro" id="IPR002885">
    <property type="entry name" value="PPR_rpt"/>
</dbReference>
<dbReference type="Pfam" id="PF13041">
    <property type="entry name" value="PPR_2"/>
    <property type="match status" value="2"/>
</dbReference>
<dbReference type="AlphaFoldDB" id="A0AAN9I6L9"/>
<dbReference type="Pfam" id="PF20431">
    <property type="entry name" value="E_motif"/>
    <property type="match status" value="1"/>
</dbReference>
<dbReference type="Pfam" id="PF01388">
    <property type="entry name" value="ARID"/>
    <property type="match status" value="1"/>
</dbReference>
<keyword evidence="2" id="KW-0677">Repeat</keyword>
<sequence>MRSKEHNMVPSPSPPSSKTQVKGFQSTTNASPTTAAADAAASGGSHRSHFSQDDDSDNFYYKLIHLLDSSGLTLIFNVRETLLDLYLLYSEVTKRGGFRQVGREKKWGEVVSALKLDGSNMELSDRVEKLYAHLLYQFEQLYFYRSHSKQAAAASSTEGPLKRKWSTTASFSPIMNVQDGRSLTKICKDHSSQTTGPAFVERSAILPAVPPSNSKEKKKRDQAGPAFVEQSAILLAVPPSNGKEKKKRDQAGSAFVEQSVILPAVPPSNGKEKKKHDQAGSAFVEQSVILPEAPVSNGKAPSNGKEKKKRAGIPVGSSGYHIFLKKECDRLKTCGQVPDGTSIFRIALDSWNKMSETEKLPYVEESKKNKEKLKGAMITNSKKQNTMEEKRPGECGDDCHGTLQPETDNSLVNKAAVGLAPKMTENAPNNPFFLSFCHKLDNIDKMSTTATNFPSGLKPVELSTDNTTISKLSQKKVLDILNKKCFNSLQHLRQVHSIILKTGHFQDHYVSGTLVKCYANPHFNSFGLAIKVFDQIPRPNVFVCNIFLKGSLENREPHKAISCYHKMVLLNSRPNKFTYPTLFKACAMTGSVKEGIQFHAHVVKHGFCGDGHIRSSGIQMYTSFGLVKEARKMLDESGETNVICWNAMIDGYLKCGEVEAAKDLFGCMPDKNVGSWNTMITGLARCGMIEDARTLFNDMEKRDEISWSAIIDGYIKQGCFKEALEVFHEMQREKIKPRQYLLPSVLTVCANLGSLDQGRWIHSYVERNSLHVDAVLGTALIDMYAKCGRLDMAWEVFEKMRVKEVSTWNAMIGGLSIHGRAEDAIELFTKMQEEKLKPNGVTFISVLNACAHAGLVERGLALLNSMKRVYGIEPKVEHFGCVVDLLGRAGLIEEAEKFIESMSVKPNAAIWGALLNACRIHGNVKIGEKVGWILLDMEPQNSGRYALLSNIYAKAGRWDDVTRVRKLMKQRGIKTIPGSSMMDLGGRVHEFKMGDGTSHPQMKEIYVMLKSMMEKLHMEGYSPNTSIVTFDIEEEEKETALKQHSEKIALAFGLINTEPGTTLRIVKNLRVCEDCHSAFKLVSRIYSRDIIMRDRARYHHFRNGNCSCEDFW</sequence>
<dbReference type="InterPro" id="IPR032867">
    <property type="entry name" value="DYW_dom"/>
</dbReference>
<dbReference type="SMART" id="SM00501">
    <property type="entry name" value="BRIGHT"/>
    <property type="match status" value="1"/>
</dbReference>
<dbReference type="Proteomes" id="UP001372338">
    <property type="component" value="Unassembled WGS sequence"/>
</dbReference>
<evidence type="ECO:0000259" key="5">
    <source>
        <dbReference type="PROSITE" id="PS51011"/>
    </source>
</evidence>
<reference evidence="6 7" key="1">
    <citation type="submission" date="2024-01" db="EMBL/GenBank/DDBJ databases">
        <title>The genomes of 5 underutilized Papilionoideae crops provide insights into root nodulation and disease resistanc.</title>
        <authorList>
            <person name="Yuan L."/>
        </authorList>
    </citation>
    <scope>NUCLEOTIDE SEQUENCE [LARGE SCALE GENOMIC DNA]</scope>
    <source>
        <strain evidence="6">ZHUSHIDOU_FW_LH</strain>
        <tissue evidence="6">Leaf</tissue>
    </source>
</reference>
<evidence type="ECO:0000256" key="4">
    <source>
        <dbReference type="SAM" id="MobiDB-lite"/>
    </source>
</evidence>
<dbReference type="EMBL" id="JAYWIO010000004">
    <property type="protein sequence ID" value="KAK7269438.1"/>
    <property type="molecule type" value="Genomic_DNA"/>
</dbReference>
<dbReference type="PROSITE" id="PS51375">
    <property type="entry name" value="PPR"/>
    <property type="match status" value="6"/>
</dbReference>
<organism evidence="6 7">
    <name type="scientific">Crotalaria pallida</name>
    <name type="common">Smooth rattlebox</name>
    <name type="synonym">Crotalaria striata</name>
    <dbReference type="NCBI Taxonomy" id="3830"/>
    <lineage>
        <taxon>Eukaryota</taxon>
        <taxon>Viridiplantae</taxon>
        <taxon>Streptophyta</taxon>
        <taxon>Embryophyta</taxon>
        <taxon>Tracheophyta</taxon>
        <taxon>Spermatophyta</taxon>
        <taxon>Magnoliopsida</taxon>
        <taxon>eudicotyledons</taxon>
        <taxon>Gunneridae</taxon>
        <taxon>Pentapetalae</taxon>
        <taxon>rosids</taxon>
        <taxon>fabids</taxon>
        <taxon>Fabales</taxon>
        <taxon>Fabaceae</taxon>
        <taxon>Papilionoideae</taxon>
        <taxon>50 kb inversion clade</taxon>
        <taxon>genistoids sensu lato</taxon>
        <taxon>core genistoids</taxon>
        <taxon>Crotalarieae</taxon>
        <taxon>Crotalaria</taxon>
    </lineage>
</organism>
<dbReference type="PANTHER" id="PTHR47926">
    <property type="entry name" value="PENTATRICOPEPTIDE REPEAT-CONTAINING PROTEIN"/>
    <property type="match status" value="1"/>
</dbReference>
<dbReference type="Pfam" id="PF01535">
    <property type="entry name" value="PPR"/>
    <property type="match status" value="5"/>
</dbReference>
<dbReference type="InterPro" id="IPR046848">
    <property type="entry name" value="E_motif"/>
</dbReference>
<dbReference type="SMART" id="SM01014">
    <property type="entry name" value="ARID"/>
    <property type="match status" value="1"/>
</dbReference>
<feature type="repeat" description="PPR" evidence="3">
    <location>
        <begin position="941"/>
        <end position="975"/>
    </location>
</feature>
<feature type="repeat" description="PPR" evidence="3">
    <location>
        <begin position="773"/>
        <end position="803"/>
    </location>
</feature>
<dbReference type="InterPro" id="IPR036910">
    <property type="entry name" value="HMG_box_dom_sf"/>
</dbReference>
<dbReference type="GO" id="GO:0009451">
    <property type="term" value="P:RNA modification"/>
    <property type="evidence" value="ECO:0007669"/>
    <property type="project" value="InterPro"/>
</dbReference>